<dbReference type="InterPro" id="IPR036412">
    <property type="entry name" value="HAD-like_sf"/>
</dbReference>
<sequence>MYKYLIWDFNGTILDDLELCLDLLNVMLEKQNKPKLDVPAYKHVFGFPIKDYYIQAGLTFDSWSFDQMSQFFIERYQPASFECQIHKGVIETLQASIQMGLKNIILSASQTDNLIEQTKILNIFQYFDYIIGTDNIKGQGKIERGIQLMKETGIDPNSCLYVGDTIHDAEVAKALGVKVLLYTGGHQSEARLRTVNERIIYEISDIINVIKG</sequence>
<dbReference type="Gene3D" id="1.10.150.240">
    <property type="entry name" value="Putative phosphatase, domain 2"/>
    <property type="match status" value="1"/>
</dbReference>
<proteinExistence type="predicted"/>
<reference evidence="1" key="1">
    <citation type="submission" date="2022-09" db="EMBL/GenBank/DDBJ databases">
        <title>Novel Mycoplasma species identified in domestic and wild animals.</title>
        <authorList>
            <person name="Volokhov D.V."/>
            <person name="Furtak V.A."/>
            <person name="Zagorodnyaya T.A."/>
        </authorList>
    </citation>
    <scope>NUCLEOTIDE SEQUENCE</scope>
    <source>
        <strain evidence="1">Oakley</strain>
    </source>
</reference>
<accession>A0ABT2Y4Q0</accession>
<dbReference type="Pfam" id="PF13419">
    <property type="entry name" value="HAD_2"/>
    <property type="match status" value="1"/>
</dbReference>
<keyword evidence="2" id="KW-1185">Reference proteome</keyword>
<dbReference type="InterPro" id="IPR023214">
    <property type="entry name" value="HAD_sf"/>
</dbReference>
<dbReference type="InterPro" id="IPR041492">
    <property type="entry name" value="HAD_2"/>
</dbReference>
<dbReference type="PANTHER" id="PTHR43434">
    <property type="entry name" value="PHOSPHOGLYCOLATE PHOSPHATASE"/>
    <property type="match status" value="1"/>
</dbReference>
<dbReference type="SFLD" id="SFLDS00003">
    <property type="entry name" value="Haloacid_Dehalogenase"/>
    <property type="match status" value="1"/>
</dbReference>
<evidence type="ECO:0000313" key="1">
    <source>
        <dbReference type="EMBL" id="MCV2231710.1"/>
    </source>
</evidence>
<organism evidence="1 2">
    <name type="scientific">Paracholeplasma manati</name>
    <dbReference type="NCBI Taxonomy" id="591373"/>
    <lineage>
        <taxon>Bacteria</taxon>
        <taxon>Bacillati</taxon>
        <taxon>Mycoplasmatota</taxon>
        <taxon>Mollicutes</taxon>
        <taxon>Acholeplasmatales</taxon>
        <taxon>Acholeplasmataceae</taxon>
        <taxon>Paracholeplasma</taxon>
    </lineage>
</organism>
<comment type="caution">
    <text evidence="1">The sequence shown here is derived from an EMBL/GenBank/DDBJ whole genome shotgun (WGS) entry which is preliminary data.</text>
</comment>
<dbReference type="RefSeq" id="WP_263607861.1">
    <property type="nucleotide sequence ID" value="NZ_JAOVQM010000002.1"/>
</dbReference>
<dbReference type="PANTHER" id="PTHR43434:SF1">
    <property type="entry name" value="PHOSPHOGLYCOLATE PHOSPHATASE"/>
    <property type="match status" value="1"/>
</dbReference>
<keyword evidence="1" id="KW-0378">Hydrolase</keyword>
<dbReference type="GO" id="GO:0016787">
    <property type="term" value="F:hydrolase activity"/>
    <property type="evidence" value="ECO:0007669"/>
    <property type="project" value="UniProtKB-KW"/>
</dbReference>
<dbReference type="SUPFAM" id="SSF56784">
    <property type="entry name" value="HAD-like"/>
    <property type="match status" value="1"/>
</dbReference>
<protein>
    <submittedName>
        <fullName evidence="1">HAD family hydrolase</fullName>
    </submittedName>
</protein>
<dbReference type="InterPro" id="IPR050155">
    <property type="entry name" value="HAD-like_hydrolase_sf"/>
</dbReference>
<dbReference type="Gene3D" id="3.40.50.1000">
    <property type="entry name" value="HAD superfamily/HAD-like"/>
    <property type="match status" value="1"/>
</dbReference>
<evidence type="ECO:0000313" key="2">
    <source>
        <dbReference type="Proteomes" id="UP001177160"/>
    </source>
</evidence>
<dbReference type="EMBL" id="JAOVQM010000002">
    <property type="protein sequence ID" value="MCV2231710.1"/>
    <property type="molecule type" value="Genomic_DNA"/>
</dbReference>
<name>A0ABT2Y4Q0_9MOLU</name>
<dbReference type="InterPro" id="IPR023198">
    <property type="entry name" value="PGP-like_dom2"/>
</dbReference>
<dbReference type="SFLD" id="SFLDG01129">
    <property type="entry name" value="C1.5:_HAD__Beta-PGM__Phosphata"/>
    <property type="match status" value="1"/>
</dbReference>
<gene>
    <name evidence="1" type="ORF">N7548_02610</name>
</gene>
<dbReference type="Proteomes" id="UP001177160">
    <property type="component" value="Unassembled WGS sequence"/>
</dbReference>